<dbReference type="NCBIfam" id="TIGR00061">
    <property type="entry name" value="L21"/>
    <property type="match status" value="1"/>
</dbReference>
<keyword evidence="5" id="KW-0694">RNA-binding</keyword>
<dbReference type="GO" id="GO:0019843">
    <property type="term" value="F:rRNA binding"/>
    <property type="evidence" value="ECO:0007669"/>
    <property type="project" value="UniProtKB-KW"/>
</dbReference>
<keyword evidence="4" id="KW-0699">rRNA-binding</keyword>
<dbReference type="InterPro" id="IPR036164">
    <property type="entry name" value="bL21-like_sf"/>
</dbReference>
<geneLocation type="plastid" evidence="9"/>
<accession>A0A1C9CA10</accession>
<gene>
    <name evidence="9" type="primary">rpl21</name>
    <name evidence="9" type="ORF">Sebd_129</name>
</gene>
<dbReference type="GO" id="GO:0003735">
    <property type="term" value="F:structural constituent of ribosome"/>
    <property type="evidence" value="ECO:0007669"/>
    <property type="project" value="InterPro"/>
</dbReference>
<evidence type="ECO:0000256" key="8">
    <source>
        <dbReference type="ARBA" id="ARBA00035397"/>
    </source>
</evidence>
<evidence type="ECO:0000256" key="4">
    <source>
        <dbReference type="ARBA" id="ARBA00022730"/>
    </source>
</evidence>
<evidence type="ECO:0000256" key="2">
    <source>
        <dbReference type="ARBA" id="ARBA00008563"/>
    </source>
</evidence>
<evidence type="ECO:0000256" key="7">
    <source>
        <dbReference type="ARBA" id="ARBA00023274"/>
    </source>
</evidence>
<protein>
    <recommendedName>
        <fullName evidence="8">50S ribosomal protein L21, chloroplastic</fullName>
    </recommendedName>
</protein>
<evidence type="ECO:0000256" key="3">
    <source>
        <dbReference type="ARBA" id="ARBA00022640"/>
    </source>
</evidence>
<evidence type="ECO:0000256" key="6">
    <source>
        <dbReference type="ARBA" id="ARBA00022980"/>
    </source>
</evidence>
<dbReference type="SUPFAM" id="SSF141091">
    <property type="entry name" value="L21p-like"/>
    <property type="match status" value="1"/>
</dbReference>
<evidence type="ECO:0000256" key="5">
    <source>
        <dbReference type="ARBA" id="ARBA00022884"/>
    </source>
</evidence>
<dbReference type="InterPro" id="IPR018258">
    <property type="entry name" value="Ribosomal_bL21_CS"/>
</dbReference>
<dbReference type="Pfam" id="PF00829">
    <property type="entry name" value="Ribosomal_L21p"/>
    <property type="match status" value="1"/>
</dbReference>
<proteinExistence type="inferred from homology"/>
<dbReference type="AlphaFoldDB" id="A0A1C9CA10"/>
<comment type="subcellular location">
    <subcellularLocation>
        <location evidence="1">Plastid</location>
    </subcellularLocation>
</comment>
<dbReference type="InterPro" id="IPR028909">
    <property type="entry name" value="bL21-like"/>
</dbReference>
<keyword evidence="3 9" id="KW-0934">Plastid</keyword>
<reference evidence="9" key="1">
    <citation type="journal article" date="2016" name="BMC Biol.">
        <title>Parallel evolution of highly conserved plastid genome architecture in red seaweeds and seed plants.</title>
        <authorList>
            <person name="Lee J."/>
            <person name="Cho C.H."/>
            <person name="Park S.I."/>
            <person name="Choi J.W."/>
            <person name="Song H.S."/>
            <person name="West J.A."/>
            <person name="Bhattacharya D."/>
            <person name="Yoon H.S."/>
        </authorList>
    </citation>
    <scope>NUCLEOTIDE SEQUENCE</scope>
</reference>
<dbReference type="PANTHER" id="PTHR21349">
    <property type="entry name" value="50S RIBOSOMAL PROTEIN L21"/>
    <property type="match status" value="1"/>
</dbReference>
<name>A0A1C9CA10_9FLOR</name>
<keyword evidence="6 9" id="KW-0689">Ribosomal protein</keyword>
<keyword evidence="7" id="KW-0687">Ribonucleoprotein</keyword>
<dbReference type="GeneID" id="29072587"/>
<dbReference type="HAMAP" id="MF_01363">
    <property type="entry name" value="Ribosomal_bL21"/>
    <property type="match status" value="1"/>
</dbReference>
<dbReference type="InterPro" id="IPR001787">
    <property type="entry name" value="Ribosomal_bL21"/>
</dbReference>
<evidence type="ECO:0000313" key="9">
    <source>
        <dbReference type="EMBL" id="AOM65216.1"/>
    </source>
</evidence>
<dbReference type="EMBL" id="KX284713">
    <property type="protein sequence ID" value="AOM65216.1"/>
    <property type="molecule type" value="Genomic_DNA"/>
</dbReference>
<dbReference type="GO" id="GO:0006412">
    <property type="term" value="P:translation"/>
    <property type="evidence" value="ECO:0007669"/>
    <property type="project" value="InterPro"/>
</dbReference>
<dbReference type="GO" id="GO:0005762">
    <property type="term" value="C:mitochondrial large ribosomal subunit"/>
    <property type="evidence" value="ECO:0007669"/>
    <property type="project" value="TreeGrafter"/>
</dbReference>
<organism evidence="9">
    <name type="scientific">Sebdenia flabellata</name>
    <dbReference type="NCBI Taxonomy" id="42024"/>
    <lineage>
        <taxon>Eukaryota</taxon>
        <taxon>Rhodophyta</taxon>
        <taxon>Florideophyceae</taxon>
        <taxon>Rhodymeniophycidae</taxon>
        <taxon>Sebdeniales</taxon>
        <taxon>Sebdeniaceae</taxon>
        <taxon>Sebdenia</taxon>
    </lineage>
</organism>
<evidence type="ECO:0000256" key="1">
    <source>
        <dbReference type="ARBA" id="ARBA00004474"/>
    </source>
</evidence>
<dbReference type="PANTHER" id="PTHR21349:SF7">
    <property type="entry name" value="LARGE RIBOSOMAL SUBUNIT PROTEIN BL21C"/>
    <property type="match status" value="1"/>
</dbReference>
<comment type="similarity">
    <text evidence="2">Belongs to the bacterial ribosomal protein bL21 family.</text>
</comment>
<dbReference type="GO" id="GO:0009536">
    <property type="term" value="C:plastid"/>
    <property type="evidence" value="ECO:0007669"/>
    <property type="project" value="UniProtKB-SubCell"/>
</dbReference>
<dbReference type="PROSITE" id="PS01169">
    <property type="entry name" value="RIBOSOMAL_L21"/>
    <property type="match status" value="1"/>
</dbReference>
<sequence>MIYAIIEASGKQIWVKPGEFYDINHINAEPGDIVKLNHVLLLNEENLVSIGNPYLSSIKIKAKILKHLLSKKITVFKMKSKKNTRSKKGHRQKLTRILVQEIVN</sequence>
<dbReference type="RefSeq" id="YP_009296281.1">
    <property type="nucleotide sequence ID" value="NC_031170.1"/>
</dbReference>